<organism evidence="1 2">
    <name type="scientific">Branchiostoma lanceolatum</name>
    <name type="common">Common lancelet</name>
    <name type="synonym">Amphioxus lanceolatum</name>
    <dbReference type="NCBI Taxonomy" id="7740"/>
    <lineage>
        <taxon>Eukaryota</taxon>
        <taxon>Metazoa</taxon>
        <taxon>Chordata</taxon>
        <taxon>Cephalochordata</taxon>
        <taxon>Leptocardii</taxon>
        <taxon>Amphioxiformes</taxon>
        <taxon>Branchiostomatidae</taxon>
        <taxon>Branchiostoma</taxon>
    </lineage>
</organism>
<evidence type="ECO:0000313" key="2">
    <source>
        <dbReference type="Proteomes" id="UP000838412"/>
    </source>
</evidence>
<name>A0A8J9YKF3_BRALA</name>
<accession>A0A8J9YKF3</accession>
<proteinExistence type="predicted"/>
<reference evidence="1" key="1">
    <citation type="submission" date="2022-01" db="EMBL/GenBank/DDBJ databases">
        <authorList>
            <person name="Braso-Vives M."/>
        </authorList>
    </citation>
    <scope>NUCLEOTIDE SEQUENCE</scope>
</reference>
<gene>
    <name evidence="1" type="primary">Hypp811</name>
    <name evidence="1" type="ORF">BLAG_LOCUS2374</name>
</gene>
<dbReference type="EMBL" id="OV696686">
    <property type="protein sequence ID" value="CAH1233712.1"/>
    <property type="molecule type" value="Genomic_DNA"/>
</dbReference>
<sequence length="73" mass="8422">MEYRESASGIHLSIDPWNQYRLAMTPRGRLAGIKKTNFVFIKAGGTAMCQLFFRFGLRHRLNFVLPFLSDGDR</sequence>
<dbReference type="Proteomes" id="UP000838412">
    <property type="component" value="Chromosome 1"/>
</dbReference>
<protein>
    <submittedName>
        <fullName evidence="1">Hypp811 protein</fullName>
    </submittedName>
</protein>
<dbReference type="AlphaFoldDB" id="A0A8J9YKF3"/>
<keyword evidence="2" id="KW-1185">Reference proteome</keyword>
<evidence type="ECO:0000313" key="1">
    <source>
        <dbReference type="EMBL" id="CAH1233712.1"/>
    </source>
</evidence>